<gene>
    <name evidence="2" type="ORF">BJ987_004102</name>
</gene>
<keyword evidence="1" id="KW-0472">Membrane</keyword>
<accession>A0ABS4QKL5</accession>
<comment type="caution">
    <text evidence="2">The sequence shown here is derived from an EMBL/GenBank/DDBJ whole genome shotgun (WGS) entry which is preliminary data.</text>
</comment>
<keyword evidence="3" id="KW-1185">Reference proteome</keyword>
<keyword evidence="1" id="KW-1133">Transmembrane helix</keyword>
<dbReference type="RefSeq" id="WP_209892463.1">
    <property type="nucleotide sequence ID" value="NZ_JAGGMR010000001.1"/>
</dbReference>
<feature type="transmembrane region" description="Helical" evidence="1">
    <location>
        <begin position="12"/>
        <end position="36"/>
    </location>
</feature>
<protein>
    <submittedName>
        <fullName evidence="2">Uncharacterized protein</fullName>
    </submittedName>
</protein>
<reference evidence="2 3" key="1">
    <citation type="submission" date="2021-03" db="EMBL/GenBank/DDBJ databases">
        <title>Sequencing the genomes of 1000 actinobacteria strains.</title>
        <authorList>
            <person name="Klenk H.-P."/>
        </authorList>
    </citation>
    <scope>NUCLEOTIDE SEQUENCE [LARGE SCALE GENOMIC DNA]</scope>
    <source>
        <strain evidence="2 3">DSM 45516</strain>
    </source>
</reference>
<evidence type="ECO:0000313" key="3">
    <source>
        <dbReference type="Proteomes" id="UP001519325"/>
    </source>
</evidence>
<keyword evidence="1" id="KW-0812">Transmembrane</keyword>
<organism evidence="2 3">
    <name type="scientific">Nocardia goodfellowii</name>
    <dbReference type="NCBI Taxonomy" id="882446"/>
    <lineage>
        <taxon>Bacteria</taxon>
        <taxon>Bacillati</taxon>
        <taxon>Actinomycetota</taxon>
        <taxon>Actinomycetes</taxon>
        <taxon>Mycobacteriales</taxon>
        <taxon>Nocardiaceae</taxon>
        <taxon>Nocardia</taxon>
    </lineage>
</organism>
<evidence type="ECO:0000256" key="1">
    <source>
        <dbReference type="SAM" id="Phobius"/>
    </source>
</evidence>
<sequence>MSINALASSGWAVFWVQLPLLVSALVVIVVATTALWRARPEDVPRIFEAFATPSVAGLVPLLAADEPSH</sequence>
<dbReference type="Proteomes" id="UP001519325">
    <property type="component" value="Unassembled WGS sequence"/>
</dbReference>
<proteinExistence type="predicted"/>
<evidence type="ECO:0000313" key="2">
    <source>
        <dbReference type="EMBL" id="MBP2191201.1"/>
    </source>
</evidence>
<dbReference type="EMBL" id="JAGGMR010000001">
    <property type="protein sequence ID" value="MBP2191201.1"/>
    <property type="molecule type" value="Genomic_DNA"/>
</dbReference>
<name>A0ABS4QKL5_9NOCA</name>